<evidence type="ECO:0000256" key="4">
    <source>
        <dbReference type="PROSITE-ProRule" id="PRU01201"/>
    </source>
</evidence>
<dbReference type="PANTHER" id="PTHR45739:SF12">
    <property type="entry name" value="CHONDROITIN SULFATE PROTEOGLYCAN 4-LIKE ISOFORM X2"/>
    <property type="match status" value="1"/>
</dbReference>
<name>A0A8T2PUX0_9TELE</name>
<feature type="repeat" description="CSPG" evidence="4">
    <location>
        <begin position="89"/>
        <end position="180"/>
    </location>
</feature>
<dbReference type="PROSITE" id="PS51854">
    <property type="entry name" value="CSPG"/>
    <property type="match status" value="7"/>
</dbReference>
<proteinExistence type="predicted"/>
<keyword evidence="3" id="KW-0325">Glycoprotein</keyword>
<evidence type="ECO:0000313" key="6">
    <source>
        <dbReference type="Proteomes" id="UP000824540"/>
    </source>
</evidence>
<dbReference type="InterPro" id="IPR051561">
    <property type="entry name" value="FRAS1_ECM"/>
</dbReference>
<dbReference type="AlphaFoldDB" id="A0A8T2PUX0"/>
<feature type="repeat" description="CSPG" evidence="4">
    <location>
        <begin position="546"/>
        <end position="637"/>
    </location>
</feature>
<feature type="repeat" description="CSPG" evidence="4">
    <location>
        <begin position="317"/>
        <end position="407"/>
    </location>
</feature>
<keyword evidence="2" id="KW-0677">Repeat</keyword>
<dbReference type="EMBL" id="JAFBMS010000002">
    <property type="protein sequence ID" value="KAG9355115.1"/>
    <property type="molecule type" value="Genomic_DNA"/>
</dbReference>
<reference evidence="5" key="1">
    <citation type="thesis" date="2021" institute="BYU ScholarsArchive" country="Provo, UT, USA">
        <title>Applications of and Algorithms for Genome Assembly and Genomic Analyses with an Emphasis on Marine Teleosts.</title>
        <authorList>
            <person name="Pickett B.D."/>
        </authorList>
    </citation>
    <scope>NUCLEOTIDE SEQUENCE</scope>
    <source>
        <strain evidence="5">HI-2016</strain>
    </source>
</reference>
<evidence type="ECO:0000256" key="2">
    <source>
        <dbReference type="ARBA" id="ARBA00022737"/>
    </source>
</evidence>
<evidence type="ECO:0008006" key="7">
    <source>
        <dbReference type="Google" id="ProtNLM"/>
    </source>
</evidence>
<dbReference type="Proteomes" id="UP000824540">
    <property type="component" value="Unassembled WGS sequence"/>
</dbReference>
<dbReference type="InterPro" id="IPR039005">
    <property type="entry name" value="CSPG_rpt"/>
</dbReference>
<sequence length="960" mass="107508">ISEGVQLSSDDLYFKLKTLPKKGNLLLNNTVLKKSSMFSQSNITDLKVHYELVDQPRVDTQDMFTFQVFSKHARSGYYDFRIVIKVDMDSIFLKNNGLSVMEGGSKCITKASLYSETLGTKSVHYTILNGPKHGKIKYSNPTSGKDSIIAFTNEDILKERIMYIHDGSETMHDQLTFMASVSQTSEPAANWSNDVYVFNISVQPVNDEKPVRVVNKVFHVVRDGQRLLTLEDLCYHDADSNFDDRQLVYTRRVVPMGELVMVNNTSRKLYKFLQKDLEQKQVLFLHRGVSSGRFVLFVSDGKHHASTLLEVQAHDPYLKIGNSTDLLVQKGQASVFNSSIFSVVTNMDVRDDMEIVYKLIAPPRHGGLYNGDTKIASFTQHDLRMGHLFYRHDSSSNFEDSFNFTVKAKDVRLDAGVNVRVYLGNHQGPLKVIHNKTLLVEEGESVTINKTTLQVAPEDSVSSVVIYTVKVPPTHGYLRRIAKGEAHSSWTEQTAIRTFSQADVNSGNIQYVQVGAGQVSDTFVLKVTDGVTKVEDIHMSVDIVPRHIPLWVSRLTVRKGDYKTLNEEVIKVGDRNFSRPSLQYTVTTPPHHGNIEHVQFPGDPVTTFTTKQVEQGLIRYIHDNSNALEDGFTVIASDTDLQRESLPRTVHVQVAAVKHNAPVITVNRILRVWESSITEITPEDLSAWDMDTPPEGLHFVITPPSNGRLVLKSAPERRVLNFTQAAINQGQLLFVHSGVMSGGFNFQVNDGENFASPQIFRVTARPLVLRLERNRPLQVFPGAVVTEGESVVIGKSKLDASNLLDKVPKVWRHSYEIWFRVTSLPQHGILVMGRQNLSGDNPTFTQSMLNEQGIVYLHDDSEANHDSFTFSVWLKRRGGLEQQPLEDSEVVEASFYIAVLPVNDQPPVLKTVAPGLRVAQGDTVALGPANLNVMDLDNAPEDIEYTVVRKPNNGFLALEG</sequence>
<organism evidence="5 6">
    <name type="scientific">Albula glossodonta</name>
    <name type="common">roundjaw bonefish</name>
    <dbReference type="NCBI Taxonomy" id="121402"/>
    <lineage>
        <taxon>Eukaryota</taxon>
        <taxon>Metazoa</taxon>
        <taxon>Chordata</taxon>
        <taxon>Craniata</taxon>
        <taxon>Vertebrata</taxon>
        <taxon>Euteleostomi</taxon>
        <taxon>Actinopterygii</taxon>
        <taxon>Neopterygii</taxon>
        <taxon>Teleostei</taxon>
        <taxon>Albuliformes</taxon>
        <taxon>Albulidae</taxon>
        <taxon>Albula</taxon>
    </lineage>
</organism>
<gene>
    <name evidence="5" type="ORF">JZ751_001828</name>
</gene>
<keyword evidence="1" id="KW-0732">Signal</keyword>
<evidence type="ECO:0000256" key="3">
    <source>
        <dbReference type="ARBA" id="ARBA00023180"/>
    </source>
</evidence>
<feature type="non-terminal residue" evidence="5">
    <location>
        <position position="1"/>
    </location>
</feature>
<dbReference type="GO" id="GO:0009653">
    <property type="term" value="P:anatomical structure morphogenesis"/>
    <property type="evidence" value="ECO:0007669"/>
    <property type="project" value="TreeGrafter"/>
</dbReference>
<dbReference type="OrthoDB" id="9026019at2759"/>
<accession>A0A8T2PUX0</accession>
<evidence type="ECO:0000256" key="1">
    <source>
        <dbReference type="ARBA" id="ARBA00022729"/>
    </source>
</evidence>
<feature type="repeat" description="CSPG" evidence="4">
    <location>
        <begin position="209"/>
        <end position="301"/>
    </location>
</feature>
<evidence type="ECO:0000313" key="5">
    <source>
        <dbReference type="EMBL" id="KAG9355115.1"/>
    </source>
</evidence>
<dbReference type="PANTHER" id="PTHR45739">
    <property type="entry name" value="MATRIX PROTEIN, PUTATIVE-RELATED"/>
    <property type="match status" value="1"/>
</dbReference>
<feature type="repeat" description="CSPG" evidence="4">
    <location>
        <begin position="429"/>
        <end position="528"/>
    </location>
</feature>
<comment type="caution">
    <text evidence="5">The sequence shown here is derived from an EMBL/GenBank/DDBJ whole genome shotgun (WGS) entry which is preliminary data.</text>
</comment>
<feature type="repeat" description="CSPG" evidence="4">
    <location>
        <begin position="661"/>
        <end position="751"/>
    </location>
</feature>
<feature type="repeat" description="CSPG" evidence="4">
    <location>
        <begin position="774"/>
        <end position="873"/>
    </location>
</feature>
<feature type="non-terminal residue" evidence="5">
    <location>
        <position position="960"/>
    </location>
</feature>
<keyword evidence="6" id="KW-1185">Reference proteome</keyword>
<dbReference type="Pfam" id="PF16184">
    <property type="entry name" value="Cadherin_3"/>
    <property type="match status" value="8"/>
</dbReference>
<protein>
    <recommendedName>
        <fullName evidence="7">Chondroitin sulfate proteoglycan 4</fullName>
    </recommendedName>
</protein>